<reference evidence="3 4" key="1">
    <citation type="submission" date="2018-06" db="EMBL/GenBank/DDBJ databases">
        <title>Bacteria isolated from soil of Wuhan.</title>
        <authorList>
            <person name="Xiang W."/>
            <person name="Huang C."/>
        </authorList>
    </citation>
    <scope>NUCLEOTIDE SEQUENCE [LARGE SCALE GENOMIC DNA]</scope>
    <source>
        <strain evidence="4">xwS4</strain>
    </source>
</reference>
<dbReference type="RefSeq" id="WP_179053140.1">
    <property type="nucleotide sequence ID" value="NZ_QJRE01000113.1"/>
</dbReference>
<name>A0ABD6N0V6_9PSED</name>
<protein>
    <submittedName>
        <fullName evidence="3">Class II histone deacetylase</fullName>
    </submittedName>
</protein>
<dbReference type="InterPro" id="IPR000286">
    <property type="entry name" value="HDACs"/>
</dbReference>
<organism evidence="3 4">
    <name type="scientific">Pseudomonas hunanensis</name>
    <dbReference type="NCBI Taxonomy" id="1247546"/>
    <lineage>
        <taxon>Bacteria</taxon>
        <taxon>Pseudomonadati</taxon>
        <taxon>Pseudomonadota</taxon>
        <taxon>Gammaproteobacteria</taxon>
        <taxon>Pseudomonadales</taxon>
        <taxon>Pseudomonadaceae</taxon>
        <taxon>Pseudomonas</taxon>
    </lineage>
</organism>
<dbReference type="PANTHER" id="PTHR10625">
    <property type="entry name" value="HISTONE DEACETYLASE HDAC1-RELATED"/>
    <property type="match status" value="1"/>
</dbReference>
<evidence type="ECO:0000259" key="2">
    <source>
        <dbReference type="Pfam" id="PF00850"/>
    </source>
</evidence>
<evidence type="ECO:0000313" key="4">
    <source>
        <dbReference type="Proteomes" id="UP000704738"/>
    </source>
</evidence>
<evidence type="ECO:0000256" key="1">
    <source>
        <dbReference type="ARBA" id="ARBA00005947"/>
    </source>
</evidence>
<comment type="caution">
    <text evidence="3">The sequence shown here is derived from an EMBL/GenBank/DDBJ whole genome shotgun (WGS) entry which is preliminary data.</text>
</comment>
<dbReference type="CDD" id="cd09996">
    <property type="entry name" value="HDAC_classII_1"/>
    <property type="match status" value="1"/>
</dbReference>
<dbReference type="InterPro" id="IPR023801">
    <property type="entry name" value="His_deacetylse_dom"/>
</dbReference>
<comment type="similarity">
    <text evidence="1">Belongs to the histone deacetylase family.</text>
</comment>
<dbReference type="InterPro" id="IPR037138">
    <property type="entry name" value="His_deacetylse_dom_sf"/>
</dbReference>
<dbReference type="PANTHER" id="PTHR10625:SF10">
    <property type="entry name" value="HISTONE DEACETYLASE HDAC1"/>
    <property type="match status" value="1"/>
</dbReference>
<feature type="domain" description="Histone deacetylase" evidence="2">
    <location>
        <begin position="39"/>
        <end position="321"/>
    </location>
</feature>
<dbReference type="SUPFAM" id="SSF52768">
    <property type="entry name" value="Arginase/deacetylase"/>
    <property type="match status" value="1"/>
</dbReference>
<gene>
    <name evidence="3" type="ORF">DM819_16805</name>
</gene>
<dbReference type="InterPro" id="IPR023696">
    <property type="entry name" value="Ureohydrolase_dom_sf"/>
</dbReference>
<proteinExistence type="inferred from homology"/>
<dbReference type="Proteomes" id="UP000704738">
    <property type="component" value="Unassembled WGS sequence"/>
</dbReference>
<sequence length="369" mass="39759">MTTRTGFFFDELSLWHSAAPHALTLPVGGWVQPPASAGHAESPETKRRLKNLMDVSGLTRQLHVRSAAPASHDDLLRVHDAAYLSRFKALSDAGGGSLGQDAPIGPGSYEIAALSAGLATAAVEAVLLGEVNNAYSLSRPPGHHCLADQAMGFCFLNNIAVAIEAAKARHGLGRVAVLDWDVHHGNGTQSIYYGRNDVLTISLHQEGCFPPGYSGAEDRGEGAGAGCNLNVPLLPGSGHDAYLYALQQLVLPALERFEPELIIVACGFDANAVDPLARMQLHSDTFRQMTQMLCETAQRLCNGRLVLVHEGGYSEAYVPFCGLATLEALSGLRTEVRDPMRDFIERQQPTPAFQAFQRQLLDAQRQQLV</sequence>
<dbReference type="AlphaFoldDB" id="A0ABD6N0V6"/>
<dbReference type="Gene3D" id="3.40.800.20">
    <property type="entry name" value="Histone deacetylase domain"/>
    <property type="match status" value="1"/>
</dbReference>
<accession>A0ABD6N0V6</accession>
<evidence type="ECO:0000313" key="3">
    <source>
        <dbReference type="EMBL" id="NWL47466.1"/>
    </source>
</evidence>
<dbReference type="Pfam" id="PF00850">
    <property type="entry name" value="Hist_deacetyl"/>
    <property type="match status" value="1"/>
</dbReference>
<dbReference type="EMBL" id="QJRE01000113">
    <property type="protein sequence ID" value="NWL47466.1"/>
    <property type="molecule type" value="Genomic_DNA"/>
</dbReference>
<dbReference type="PRINTS" id="PR01270">
    <property type="entry name" value="HDASUPER"/>
</dbReference>